<evidence type="ECO:0000313" key="1">
    <source>
        <dbReference type="EMBL" id="TEU41601.1"/>
    </source>
</evidence>
<name>A0AAX2RKJ1_BURCE</name>
<accession>A0AAX2RKJ1</accession>
<comment type="caution">
    <text evidence="1">The sequence shown here is derived from an EMBL/GenBank/DDBJ whole genome shotgun (WGS) entry which is preliminary data.</text>
</comment>
<evidence type="ECO:0000313" key="2">
    <source>
        <dbReference type="Proteomes" id="UP000298234"/>
    </source>
</evidence>
<gene>
    <name evidence="1" type="ORF">E3D37_26655</name>
</gene>
<reference evidence="1 2" key="1">
    <citation type="submission" date="2019-03" db="EMBL/GenBank/DDBJ databases">
        <title>Burkholderia cepacia outbreak.</title>
        <authorList>
            <person name="Farzana R."/>
            <person name="Walsh T.R."/>
        </authorList>
    </citation>
    <scope>NUCLEOTIDE SEQUENCE [LARGE SCALE GENOMIC DNA]</scope>
    <source>
        <strain evidence="2">d13</strain>
    </source>
</reference>
<dbReference type="EMBL" id="SNSQ01000035">
    <property type="protein sequence ID" value="TEU41601.1"/>
    <property type="molecule type" value="Genomic_DNA"/>
</dbReference>
<organism evidence="1 2">
    <name type="scientific">Burkholderia cepacia</name>
    <name type="common">Pseudomonas cepacia</name>
    <dbReference type="NCBI Taxonomy" id="292"/>
    <lineage>
        <taxon>Bacteria</taxon>
        <taxon>Pseudomonadati</taxon>
        <taxon>Pseudomonadota</taxon>
        <taxon>Betaproteobacteria</taxon>
        <taxon>Burkholderiales</taxon>
        <taxon>Burkholderiaceae</taxon>
        <taxon>Burkholderia</taxon>
        <taxon>Burkholderia cepacia complex</taxon>
    </lineage>
</organism>
<dbReference type="AlphaFoldDB" id="A0AAX2RKJ1"/>
<sequence length="74" mass="8434">MALDDNIELVRELQQTGRHLARLAGYMSIGVQPSRENMVNAQRWFNSASEKLEPVLQEVEASKASQRFRQAFKG</sequence>
<proteinExistence type="predicted"/>
<dbReference type="Proteomes" id="UP000298234">
    <property type="component" value="Unassembled WGS sequence"/>
</dbReference>
<dbReference type="RefSeq" id="WP_134256818.1">
    <property type="nucleotide sequence ID" value="NZ_SNSG01000032.1"/>
</dbReference>
<dbReference type="GeneID" id="99665290"/>
<protein>
    <submittedName>
        <fullName evidence="1">Uncharacterized protein</fullName>
    </submittedName>
</protein>